<dbReference type="PANTHER" id="PTHR34580">
    <property type="match status" value="1"/>
</dbReference>
<reference evidence="2 3" key="1">
    <citation type="submission" date="2017-02" db="EMBL/GenBank/DDBJ databases">
        <authorList>
            <person name="Peterson S.W."/>
        </authorList>
    </citation>
    <scope>NUCLEOTIDE SEQUENCE [LARGE SCALE GENOMIC DNA]</scope>
    <source>
        <strain evidence="2 3">ATCC BAA-908</strain>
    </source>
</reference>
<protein>
    <submittedName>
        <fullName evidence="2">WYL domain-containing protein</fullName>
    </submittedName>
</protein>
<dbReference type="RefSeq" id="WP_078933884.1">
    <property type="nucleotide sequence ID" value="NZ_FUWG01000016.1"/>
</dbReference>
<organism evidence="2 3">
    <name type="scientific">Treponema porcinum</name>
    <dbReference type="NCBI Taxonomy" id="261392"/>
    <lineage>
        <taxon>Bacteria</taxon>
        <taxon>Pseudomonadati</taxon>
        <taxon>Spirochaetota</taxon>
        <taxon>Spirochaetia</taxon>
        <taxon>Spirochaetales</taxon>
        <taxon>Treponemataceae</taxon>
        <taxon>Treponema</taxon>
    </lineage>
</organism>
<feature type="domain" description="WCX" evidence="1">
    <location>
        <begin position="63"/>
        <end position="136"/>
    </location>
</feature>
<dbReference type="STRING" id="261392.SAMN02745149_01990"/>
<dbReference type="Pfam" id="PF25583">
    <property type="entry name" value="WCX"/>
    <property type="match status" value="1"/>
</dbReference>
<dbReference type="EMBL" id="FUWG01000016">
    <property type="protein sequence ID" value="SJZ66720.1"/>
    <property type="molecule type" value="Genomic_DNA"/>
</dbReference>
<evidence type="ECO:0000313" key="3">
    <source>
        <dbReference type="Proteomes" id="UP000190423"/>
    </source>
</evidence>
<dbReference type="Proteomes" id="UP000190423">
    <property type="component" value="Unassembled WGS sequence"/>
</dbReference>
<evidence type="ECO:0000259" key="1">
    <source>
        <dbReference type="Pfam" id="PF25583"/>
    </source>
</evidence>
<sequence>MNRKILRIKKSLWRIKKNRMRFFKLNRMRNITVLNVPVLPDAFEGLSDETAGTYDETGEIQFVRLTLEVSKSAVYRIMDEYCVESIEDTEDGTKIITLSLPEIYWLTYYLINFGTELEVLAPQKIRNNIAEEIRRINELYENKI</sequence>
<dbReference type="InterPro" id="IPR057727">
    <property type="entry name" value="WCX_dom"/>
</dbReference>
<dbReference type="PANTHER" id="PTHR34580:SF1">
    <property type="entry name" value="PROTEIN PAFC"/>
    <property type="match status" value="1"/>
</dbReference>
<proteinExistence type="predicted"/>
<evidence type="ECO:0000313" key="2">
    <source>
        <dbReference type="EMBL" id="SJZ66720.1"/>
    </source>
</evidence>
<dbReference type="GeneID" id="78317264"/>
<name>A0A1T4MI06_TREPO</name>
<dbReference type="AlphaFoldDB" id="A0A1T4MI06"/>
<keyword evidence="3" id="KW-1185">Reference proteome</keyword>
<dbReference type="InterPro" id="IPR051534">
    <property type="entry name" value="CBASS_pafABC_assoc_protein"/>
</dbReference>
<gene>
    <name evidence="2" type="ORF">SAMN02745149_01990</name>
</gene>
<accession>A0A1T4MI06</accession>